<evidence type="ECO:0000256" key="7">
    <source>
        <dbReference type="SAM" id="Phobius"/>
    </source>
</evidence>
<feature type="transmembrane region" description="Helical" evidence="7">
    <location>
        <begin position="271"/>
        <end position="288"/>
    </location>
</feature>
<feature type="transmembrane region" description="Helical" evidence="7">
    <location>
        <begin position="126"/>
        <end position="145"/>
    </location>
</feature>
<dbReference type="STRING" id="1069536.SINU_12560"/>
<feature type="transmembrane region" description="Helical" evidence="7">
    <location>
        <begin position="246"/>
        <end position="265"/>
    </location>
</feature>
<feature type="transmembrane region" description="Helical" evidence="7">
    <location>
        <begin position="68"/>
        <end position="85"/>
    </location>
</feature>
<evidence type="ECO:0000256" key="4">
    <source>
        <dbReference type="ARBA" id="ARBA00022692"/>
    </source>
</evidence>
<keyword evidence="6 7" id="KW-0472">Membrane</keyword>
<dbReference type="RefSeq" id="WP_010023463.1">
    <property type="nucleotide sequence ID" value="NZ_AFVQ02000182.1"/>
</dbReference>
<comment type="subcellular location">
    <subcellularLocation>
        <location evidence="1">Cell membrane</location>
        <topology evidence="1">Multi-pass membrane protein</topology>
    </subcellularLocation>
</comment>
<dbReference type="AlphaFoldDB" id="A0A0U1QLC4"/>
<evidence type="ECO:0000256" key="2">
    <source>
        <dbReference type="ARBA" id="ARBA00007362"/>
    </source>
</evidence>
<keyword evidence="10" id="KW-1185">Reference proteome</keyword>
<feature type="domain" description="EamA" evidence="8">
    <location>
        <begin position="7"/>
        <end position="140"/>
    </location>
</feature>
<feature type="transmembrane region" description="Helical" evidence="7">
    <location>
        <begin position="213"/>
        <end position="234"/>
    </location>
</feature>
<evidence type="ECO:0000259" key="8">
    <source>
        <dbReference type="Pfam" id="PF00892"/>
    </source>
</evidence>
<feature type="domain" description="EamA" evidence="8">
    <location>
        <begin position="151"/>
        <end position="288"/>
    </location>
</feature>
<feature type="transmembrane region" description="Helical" evidence="7">
    <location>
        <begin position="39"/>
        <end position="56"/>
    </location>
</feature>
<evidence type="ECO:0000256" key="6">
    <source>
        <dbReference type="ARBA" id="ARBA00023136"/>
    </source>
</evidence>
<dbReference type="GO" id="GO:0005886">
    <property type="term" value="C:plasma membrane"/>
    <property type="evidence" value="ECO:0007669"/>
    <property type="project" value="UniProtKB-SubCell"/>
</dbReference>
<dbReference type="InterPro" id="IPR000620">
    <property type="entry name" value="EamA_dom"/>
</dbReference>
<organism evidence="9 10">
    <name type="scientific">Sporolactobacillus inulinus CASD</name>
    <dbReference type="NCBI Taxonomy" id="1069536"/>
    <lineage>
        <taxon>Bacteria</taxon>
        <taxon>Bacillati</taxon>
        <taxon>Bacillota</taxon>
        <taxon>Bacilli</taxon>
        <taxon>Bacillales</taxon>
        <taxon>Sporolactobacillaceae</taxon>
        <taxon>Sporolactobacillus</taxon>
    </lineage>
</organism>
<evidence type="ECO:0000256" key="1">
    <source>
        <dbReference type="ARBA" id="ARBA00004651"/>
    </source>
</evidence>
<feature type="transmembrane region" description="Helical" evidence="7">
    <location>
        <begin position="182"/>
        <end position="201"/>
    </location>
</feature>
<dbReference type="Pfam" id="PF00892">
    <property type="entry name" value="EamA"/>
    <property type="match status" value="2"/>
</dbReference>
<dbReference type="Proteomes" id="UP000035553">
    <property type="component" value="Unassembled WGS sequence"/>
</dbReference>
<evidence type="ECO:0000256" key="3">
    <source>
        <dbReference type="ARBA" id="ARBA00022475"/>
    </source>
</evidence>
<protein>
    <submittedName>
        <fullName evidence="9">Membrane protein</fullName>
    </submittedName>
</protein>
<feature type="transmembrane region" description="Helical" evidence="7">
    <location>
        <begin position="7"/>
        <end position="33"/>
    </location>
</feature>
<dbReference type="InterPro" id="IPR037185">
    <property type="entry name" value="EmrE-like"/>
</dbReference>
<keyword evidence="3" id="KW-1003">Cell membrane</keyword>
<proteinExistence type="inferred from homology"/>
<evidence type="ECO:0000313" key="10">
    <source>
        <dbReference type="Proteomes" id="UP000035553"/>
    </source>
</evidence>
<sequence length="292" mass="31892">MKKNKIFGALYLSLAASIWGGMFVVVKVVVAFIPPVELVWLRYLIAVVVLFAIGCAQHIDWRVKRKDWPLILLIGVIGNALSIVTQEAGTWLSSAQLGSVITAATPTFMILFAWWLLKERLTWAKIASVALATIGVLMIVGVHAIGAGNLLGAVFLMIAALTWAFMSVLIKLVPDDYPPVQVTTLATATALVCLSPIVLMQRSTVQWHYLTQPKIIVCLLYLGVISTAIAFVMWNRGLRLMNAAGSGLFFVFQPFVGTLLGWLILGEAIGFGFWAGVILISASIWITIRYSD</sequence>
<evidence type="ECO:0000256" key="5">
    <source>
        <dbReference type="ARBA" id="ARBA00022989"/>
    </source>
</evidence>
<name>A0A0U1QLC4_9BACL</name>
<gene>
    <name evidence="9" type="ORF">SINU_12560</name>
</gene>
<keyword evidence="4 7" id="KW-0812">Transmembrane</keyword>
<evidence type="ECO:0000313" key="9">
    <source>
        <dbReference type="EMBL" id="KLI01618.1"/>
    </source>
</evidence>
<dbReference type="SUPFAM" id="SSF103481">
    <property type="entry name" value="Multidrug resistance efflux transporter EmrE"/>
    <property type="match status" value="2"/>
</dbReference>
<keyword evidence="5 7" id="KW-1133">Transmembrane helix</keyword>
<dbReference type="EMBL" id="AFVQ02000182">
    <property type="protein sequence ID" value="KLI01618.1"/>
    <property type="molecule type" value="Genomic_DNA"/>
</dbReference>
<reference evidence="9 10" key="1">
    <citation type="journal article" date="2011" name="J. Bacteriol.">
        <title>Draft genome sequence of Sporolactobacillus inulinus strain CASD, an efficient D-lactic acid-producing bacterium with high-concentration lactate tolerance capability.</title>
        <authorList>
            <person name="Yu B."/>
            <person name="Su F."/>
            <person name="Wang L."/>
            <person name="Xu K."/>
            <person name="Zhao B."/>
            <person name="Xu P."/>
        </authorList>
    </citation>
    <scope>NUCLEOTIDE SEQUENCE [LARGE SCALE GENOMIC DNA]</scope>
    <source>
        <strain evidence="9 10">CASD</strain>
    </source>
</reference>
<feature type="transmembrane region" description="Helical" evidence="7">
    <location>
        <begin position="151"/>
        <end position="170"/>
    </location>
</feature>
<dbReference type="PANTHER" id="PTHR32322:SF18">
    <property type="entry name" value="S-ADENOSYLMETHIONINE_S-ADENOSYLHOMOCYSTEINE TRANSPORTER"/>
    <property type="match status" value="1"/>
</dbReference>
<dbReference type="OrthoDB" id="34284at2"/>
<dbReference type="InterPro" id="IPR050638">
    <property type="entry name" value="AA-Vitamin_Transporters"/>
</dbReference>
<comment type="similarity">
    <text evidence="2">Belongs to the EamA transporter family.</text>
</comment>
<feature type="transmembrane region" description="Helical" evidence="7">
    <location>
        <begin position="97"/>
        <end position="117"/>
    </location>
</feature>
<accession>A0A0U1QLC4</accession>
<dbReference type="PANTHER" id="PTHR32322">
    <property type="entry name" value="INNER MEMBRANE TRANSPORTER"/>
    <property type="match status" value="1"/>
</dbReference>
<comment type="caution">
    <text evidence="9">The sequence shown here is derived from an EMBL/GenBank/DDBJ whole genome shotgun (WGS) entry which is preliminary data.</text>
</comment>